<feature type="chain" id="PRO_5045723689" description="DUF4397 domain-containing protein" evidence="1">
    <location>
        <begin position="22"/>
        <end position="223"/>
    </location>
</feature>
<name>A0ABT9HV99_9GAMM</name>
<sequence>MAKNSNGLGLALIFSITTALAGCSGNSDELDEKLTHSASITLVNSWSSMADLHVAKRSFDSGYSGLFDTDNLVSPDVPVNEVGEPYLYSYKAINNIVNLGIRDSINKNNEQRITKTLTNGEKLWVIAWEEASSKKLSVVTRAQHNKSDAFNVRLFADGNYAVFVDSNNVLNAEKGKVTPYLEINNCANSLKVADIAIDLCAAELGASYLLIVDRNGSNVIVAE</sequence>
<organism evidence="2 3">
    <name type="scientific">Rheinheimera baltica</name>
    <dbReference type="NCBI Taxonomy" id="67576"/>
    <lineage>
        <taxon>Bacteria</taxon>
        <taxon>Pseudomonadati</taxon>
        <taxon>Pseudomonadota</taxon>
        <taxon>Gammaproteobacteria</taxon>
        <taxon>Chromatiales</taxon>
        <taxon>Chromatiaceae</taxon>
        <taxon>Rheinheimera</taxon>
    </lineage>
</organism>
<gene>
    <name evidence="2" type="ORF">ORJ04_03700</name>
</gene>
<protein>
    <recommendedName>
        <fullName evidence="4">DUF4397 domain-containing protein</fullName>
    </recommendedName>
</protein>
<reference evidence="2 3" key="1">
    <citation type="submission" date="2022-11" db="EMBL/GenBank/DDBJ databases">
        <title>Viruses from the air-sea interface of a natural surface slick.</title>
        <authorList>
            <person name="Rahlff J."/>
            <person name="Holmfeldt K."/>
        </authorList>
    </citation>
    <scope>NUCLEOTIDE SEQUENCE [LARGE SCALE GENOMIC DNA]</scope>
    <source>
        <strain evidence="2 3">SMS4</strain>
    </source>
</reference>
<dbReference type="PROSITE" id="PS51257">
    <property type="entry name" value="PROKAR_LIPOPROTEIN"/>
    <property type="match status" value="1"/>
</dbReference>
<accession>A0ABT9HV99</accession>
<evidence type="ECO:0000313" key="2">
    <source>
        <dbReference type="EMBL" id="MDP5135052.1"/>
    </source>
</evidence>
<keyword evidence="1" id="KW-0732">Signal</keyword>
<feature type="signal peptide" evidence="1">
    <location>
        <begin position="1"/>
        <end position="21"/>
    </location>
</feature>
<evidence type="ECO:0000256" key="1">
    <source>
        <dbReference type="SAM" id="SignalP"/>
    </source>
</evidence>
<dbReference type="EMBL" id="JAPJDZ010000005">
    <property type="protein sequence ID" value="MDP5135052.1"/>
    <property type="molecule type" value="Genomic_DNA"/>
</dbReference>
<evidence type="ECO:0008006" key="4">
    <source>
        <dbReference type="Google" id="ProtNLM"/>
    </source>
</evidence>
<proteinExistence type="predicted"/>
<dbReference type="Proteomes" id="UP001231109">
    <property type="component" value="Unassembled WGS sequence"/>
</dbReference>
<evidence type="ECO:0000313" key="3">
    <source>
        <dbReference type="Proteomes" id="UP001231109"/>
    </source>
</evidence>
<dbReference type="RefSeq" id="WP_305973918.1">
    <property type="nucleotide sequence ID" value="NZ_JAPJDY010000004.1"/>
</dbReference>
<keyword evidence="3" id="KW-1185">Reference proteome</keyword>
<comment type="caution">
    <text evidence="2">The sequence shown here is derived from an EMBL/GenBank/DDBJ whole genome shotgun (WGS) entry which is preliminary data.</text>
</comment>